<keyword evidence="1" id="KW-0597">Phosphoprotein</keyword>
<name>A0AA41X5P0_9BACI</name>
<comment type="caution">
    <text evidence="5">The sequence shown here is derived from an EMBL/GenBank/DDBJ whole genome shotgun (WGS) entry which is preliminary data.</text>
</comment>
<evidence type="ECO:0000256" key="1">
    <source>
        <dbReference type="ARBA" id="ARBA00022553"/>
    </source>
</evidence>
<evidence type="ECO:0000313" key="5">
    <source>
        <dbReference type="EMBL" id="MCP8967310.1"/>
    </source>
</evidence>
<dbReference type="Gene3D" id="1.10.287.130">
    <property type="match status" value="1"/>
</dbReference>
<dbReference type="Pfam" id="PF14689">
    <property type="entry name" value="SPOB_a"/>
    <property type="match status" value="1"/>
</dbReference>
<feature type="domain" description="Sporulation initiation phosphotransferase B C-terminal" evidence="4">
    <location>
        <begin position="59"/>
        <end position="170"/>
    </location>
</feature>
<dbReference type="Gene3D" id="3.30.565.30">
    <property type="entry name" value="Sporulation initiation phosphotransferase B (SpoOB), C-terminal domain"/>
    <property type="match status" value="1"/>
</dbReference>
<keyword evidence="6" id="KW-1185">Reference proteome</keyword>
<dbReference type="SUPFAM" id="SSF55890">
    <property type="entry name" value="Sporulation response regulatory protein Spo0B"/>
    <property type="match status" value="1"/>
</dbReference>
<reference evidence="5" key="1">
    <citation type="submission" date="2022-07" db="EMBL/GenBank/DDBJ databases">
        <authorList>
            <person name="Li W.-J."/>
            <person name="Deng Q.-Q."/>
        </authorList>
    </citation>
    <scope>NUCLEOTIDE SEQUENCE</scope>
    <source>
        <strain evidence="5">SYSU M60031</strain>
    </source>
</reference>
<evidence type="ECO:0000259" key="4">
    <source>
        <dbReference type="SMART" id="SM01317"/>
    </source>
</evidence>
<dbReference type="AlphaFoldDB" id="A0AA41X5P0"/>
<organism evidence="5 6">
    <name type="scientific">Ectobacillus ponti</name>
    <dbReference type="NCBI Taxonomy" id="2961894"/>
    <lineage>
        <taxon>Bacteria</taxon>
        <taxon>Bacillati</taxon>
        <taxon>Bacillota</taxon>
        <taxon>Bacilli</taxon>
        <taxon>Bacillales</taxon>
        <taxon>Bacillaceae</taxon>
        <taxon>Ectobacillus</taxon>
    </lineage>
</organism>
<sequence>MGNKWTVVDALRHSRHDWLNRLQLVKANLSLGRPERVHELIEEFVREAQHEAKLISLQMPRFAELLLTYSWEHPPCSLEYEVLGDIHTRKHLDEQLYGWAKQFLFLLHESVHPAAENHISVTVECGEQNVRFFFDFRGRLSNMQILQDWLAAGHGAFALQYSLHEEELSIELAEQ</sequence>
<keyword evidence="2" id="KW-0808">Transferase</keyword>
<evidence type="ECO:0000256" key="2">
    <source>
        <dbReference type="ARBA" id="ARBA00022679"/>
    </source>
</evidence>
<dbReference type="InterPro" id="IPR039506">
    <property type="entry name" value="SPOB_a"/>
</dbReference>
<dbReference type="Proteomes" id="UP001156102">
    <property type="component" value="Unassembled WGS sequence"/>
</dbReference>
<dbReference type="SMART" id="SM01317">
    <property type="entry name" value="SPOB_ab"/>
    <property type="match status" value="1"/>
</dbReference>
<dbReference type="EMBL" id="JANCLT010000001">
    <property type="protein sequence ID" value="MCP8967310.1"/>
    <property type="molecule type" value="Genomic_DNA"/>
</dbReference>
<keyword evidence="3" id="KW-0418">Kinase</keyword>
<accession>A0AA41X5P0</accession>
<gene>
    <name evidence="5" type="ORF">NK662_01995</name>
</gene>
<evidence type="ECO:0000313" key="6">
    <source>
        <dbReference type="Proteomes" id="UP001156102"/>
    </source>
</evidence>
<dbReference type="InterPro" id="IPR016120">
    <property type="entry name" value="Sig_transdc_His_kin_SpoOB"/>
</dbReference>
<dbReference type="Pfam" id="PF14682">
    <property type="entry name" value="SPOB_ab"/>
    <property type="match status" value="1"/>
</dbReference>
<dbReference type="GO" id="GO:0000155">
    <property type="term" value="F:phosphorelay sensor kinase activity"/>
    <property type="evidence" value="ECO:0007669"/>
    <property type="project" value="InterPro"/>
</dbReference>
<protein>
    <submittedName>
        <fullName evidence="5">Sporulation initiation phosphotransferase B</fullName>
    </submittedName>
</protein>
<dbReference type="RefSeq" id="WP_254756825.1">
    <property type="nucleotide sequence ID" value="NZ_JANCLT010000001.1"/>
</dbReference>
<dbReference type="InterPro" id="IPR037100">
    <property type="entry name" value="Spo0B_C_sf"/>
</dbReference>
<proteinExistence type="predicted"/>
<evidence type="ECO:0000256" key="3">
    <source>
        <dbReference type="ARBA" id="ARBA00022777"/>
    </source>
</evidence>
<dbReference type="InterPro" id="IPR016122">
    <property type="entry name" value="SpoOB_C"/>
</dbReference>